<dbReference type="FunFam" id="3.10.20.90:FF:000160">
    <property type="entry name" value="Polyubiquitin-C"/>
    <property type="match status" value="3"/>
</dbReference>
<sequence>MKLSIKPFVRDGVHLSEFSVEVEASDTIEGVRKKIYKEKEYNPRYYPSQLSLFKIYDGKFKTLKDGHTLSYYGIQKEGTIIHLVLPLHRSSMIIFLKTLTGKTITLEVERTDSIENVKIKIQEKEGIPPNQQRLVFDGRQLEDGPTLSDYRIQKESTLLLLLCVQGGMQIFVKQTLTNKIFTLEVEPSDTIKTVKAKIQKELGDPPDYQELKLDDKQLEDGHTLSDYKVQKESMLELSPLLEVSMKIFVKAFTFKTITLEVNRSDTIENVKAKILHEKGIQPDQQKLIFNGKRLEDGCKLSNYFIQNEATLNLLLPEDISINIKVVNGQVLTSVYISPDLNIESLKTIIETKTSIPCSEQNLILAGKQLSFGRTFSYYNITEGDTLHLVQRHADCTIFVKTETGQMIALKVDPNDTIENVKSQIRDKESIELDQQKLFTRYCNQLDNSLTLLHYNIGHNATLYLSHYPRGGANIYIRTFTGKMIVIEVLPTDTISNLKKMIRDKEKISPDNQTLFYAGRQLDDASTLANYDIPMESILQLVTSFNPTMKVSVKLLSGEKMELNVNFSDTISDIKAKIEEIQGIPCNRQKIMFAKKRLEDDYVEKVLSPNKIKTLIDHNITDGSTMHLIFLRGGMTIFIKLPSGRTISFEVDPSDTIKTIKYKIQDKEKLSPNQQRLIFAFKRLEDHYTLSDYNIQKEDTMHLLDSSLPMQIFVKAIIGETFALQVDSCCTIETVKYMILYEKGIPPYLQKLLFASKRLEDCHTLSYYNIKNQNTLDLQFIPVGPQSQIKDIEPEPLSHYKLLAFYEHTPATRIWSVHFVVTENKVYHIEKVVSEMNTRSCNRGDPEIVFSFDDKKEIVFDIKTCIING</sequence>
<dbReference type="SUPFAM" id="SSF54236">
    <property type="entry name" value="Ubiquitin-like"/>
    <property type="match status" value="10"/>
</dbReference>
<feature type="domain" description="Ubiquitin-like" evidence="9">
    <location>
        <begin position="548"/>
        <end position="634"/>
    </location>
</feature>
<dbReference type="PANTHER" id="PTHR10666">
    <property type="entry name" value="UBIQUITIN"/>
    <property type="match status" value="1"/>
</dbReference>
<keyword evidence="8" id="KW-0539">Nucleus</keyword>
<reference evidence="10" key="2">
    <citation type="submission" date="2024-06" db="UniProtKB">
        <authorList>
            <consortium name="EnsemblMetazoa"/>
        </authorList>
    </citation>
    <scope>IDENTIFICATION</scope>
</reference>
<dbReference type="EnsemblMetazoa" id="XM_020001515.1">
    <property type="protein sequence ID" value="XP_019857074.1"/>
    <property type="gene ID" value="LOC100632174"/>
</dbReference>
<dbReference type="InterPro" id="IPR050158">
    <property type="entry name" value="Ubiquitin_ubiquitin-like"/>
</dbReference>
<evidence type="ECO:0000313" key="11">
    <source>
        <dbReference type="Proteomes" id="UP000007879"/>
    </source>
</evidence>
<feature type="domain" description="Ubiquitin-like" evidence="9">
    <location>
        <begin position="168"/>
        <end position="237"/>
    </location>
</feature>
<comment type="similarity">
    <text evidence="3">Belongs to the ubiquitin family.</text>
</comment>
<accession>A0AAN0JJB9</accession>
<feature type="domain" description="Ubiquitin-like" evidence="9">
    <location>
        <begin position="472"/>
        <end position="541"/>
    </location>
</feature>
<evidence type="ECO:0000256" key="2">
    <source>
        <dbReference type="ARBA" id="ARBA00004496"/>
    </source>
</evidence>
<dbReference type="RefSeq" id="XP_019857074.1">
    <property type="nucleotide sequence ID" value="XM_020001515.1"/>
</dbReference>
<name>A0AAN0JJB9_AMPQE</name>
<dbReference type="PROSITE" id="PS50053">
    <property type="entry name" value="UBIQUITIN_2"/>
    <property type="match status" value="10"/>
</dbReference>
<evidence type="ECO:0000256" key="5">
    <source>
        <dbReference type="ARBA" id="ARBA00022499"/>
    </source>
</evidence>
<dbReference type="Pfam" id="PF00240">
    <property type="entry name" value="ubiquitin"/>
    <property type="match status" value="10"/>
</dbReference>
<dbReference type="CDD" id="cd17039">
    <property type="entry name" value="Ubl_ubiquitin_like"/>
    <property type="match status" value="1"/>
</dbReference>
<keyword evidence="5" id="KW-1017">Isopeptide bond</keyword>
<evidence type="ECO:0000256" key="4">
    <source>
        <dbReference type="ARBA" id="ARBA00022490"/>
    </source>
</evidence>
<dbReference type="Gene3D" id="3.10.20.90">
    <property type="entry name" value="Phosphatidylinositol 3-kinase Catalytic Subunit, Chain A, domain 1"/>
    <property type="match status" value="10"/>
</dbReference>
<feature type="domain" description="Ubiquitin-like" evidence="9">
    <location>
        <begin position="709"/>
        <end position="784"/>
    </location>
</feature>
<dbReference type="SMART" id="SM00213">
    <property type="entry name" value="UBQ"/>
    <property type="match status" value="10"/>
</dbReference>
<dbReference type="AlphaFoldDB" id="A0AAN0JJB9"/>
<feature type="domain" description="Ubiquitin-like" evidence="9">
    <location>
        <begin position="245"/>
        <end position="315"/>
    </location>
</feature>
<evidence type="ECO:0000256" key="7">
    <source>
        <dbReference type="ARBA" id="ARBA00022843"/>
    </source>
</evidence>
<comment type="subcellular location">
    <subcellularLocation>
        <location evidence="2">Cytoplasm</location>
    </subcellularLocation>
    <subcellularLocation>
        <location evidence="1">Nucleus</location>
    </subcellularLocation>
</comment>
<evidence type="ECO:0000256" key="1">
    <source>
        <dbReference type="ARBA" id="ARBA00004123"/>
    </source>
</evidence>
<feature type="domain" description="Ubiquitin-like" evidence="9">
    <location>
        <begin position="1"/>
        <end position="80"/>
    </location>
</feature>
<feature type="domain" description="Ubiquitin-like" evidence="9">
    <location>
        <begin position="634"/>
        <end position="703"/>
    </location>
</feature>
<organism evidence="10 11">
    <name type="scientific">Amphimedon queenslandica</name>
    <name type="common">Sponge</name>
    <dbReference type="NCBI Taxonomy" id="400682"/>
    <lineage>
        <taxon>Eukaryota</taxon>
        <taxon>Metazoa</taxon>
        <taxon>Porifera</taxon>
        <taxon>Demospongiae</taxon>
        <taxon>Heteroscleromorpha</taxon>
        <taxon>Haplosclerida</taxon>
        <taxon>Niphatidae</taxon>
        <taxon>Amphimedon</taxon>
    </lineage>
</organism>
<dbReference type="GO" id="GO:0005634">
    <property type="term" value="C:nucleus"/>
    <property type="evidence" value="ECO:0007669"/>
    <property type="project" value="UniProtKB-SubCell"/>
</dbReference>
<dbReference type="PRINTS" id="PR00348">
    <property type="entry name" value="UBIQUITIN"/>
</dbReference>
<keyword evidence="4" id="KW-0963">Cytoplasm</keyword>
<evidence type="ECO:0000256" key="8">
    <source>
        <dbReference type="ARBA" id="ARBA00023242"/>
    </source>
</evidence>
<dbReference type="InterPro" id="IPR019956">
    <property type="entry name" value="Ubiquitin_dom"/>
</dbReference>
<reference evidence="11" key="1">
    <citation type="journal article" date="2010" name="Nature">
        <title>The Amphimedon queenslandica genome and the evolution of animal complexity.</title>
        <authorList>
            <person name="Srivastava M."/>
            <person name="Simakov O."/>
            <person name="Chapman J."/>
            <person name="Fahey B."/>
            <person name="Gauthier M.E."/>
            <person name="Mitros T."/>
            <person name="Richards G.S."/>
            <person name="Conaco C."/>
            <person name="Dacre M."/>
            <person name="Hellsten U."/>
            <person name="Larroux C."/>
            <person name="Putnam N.H."/>
            <person name="Stanke M."/>
            <person name="Adamska M."/>
            <person name="Darling A."/>
            <person name="Degnan S.M."/>
            <person name="Oakley T.H."/>
            <person name="Plachetzki D.C."/>
            <person name="Zhai Y."/>
            <person name="Adamski M."/>
            <person name="Calcino A."/>
            <person name="Cummins S.F."/>
            <person name="Goodstein D.M."/>
            <person name="Harris C."/>
            <person name="Jackson D.J."/>
            <person name="Leys S.P."/>
            <person name="Shu S."/>
            <person name="Woodcroft B.J."/>
            <person name="Vervoort M."/>
            <person name="Kosik K.S."/>
            <person name="Manning G."/>
            <person name="Degnan B.M."/>
            <person name="Rokhsar D.S."/>
        </authorList>
    </citation>
    <scope>NUCLEOTIDE SEQUENCE [LARGE SCALE GENOMIC DNA]</scope>
</reference>
<dbReference type="GO" id="GO:0005737">
    <property type="term" value="C:cytoplasm"/>
    <property type="evidence" value="ECO:0007669"/>
    <property type="project" value="UniProtKB-SubCell"/>
</dbReference>
<feature type="domain" description="Ubiquitin-like" evidence="9">
    <location>
        <begin position="395"/>
        <end position="471"/>
    </location>
</feature>
<keyword evidence="7" id="KW-0832">Ubl conjugation</keyword>
<feature type="domain" description="Ubiquitin-like" evidence="9">
    <location>
        <begin position="319"/>
        <end position="391"/>
    </location>
</feature>
<dbReference type="KEGG" id="aqu:100632174"/>
<dbReference type="PROSITE" id="PS00299">
    <property type="entry name" value="UBIQUITIN_1"/>
    <property type="match status" value="1"/>
</dbReference>
<protein>
    <recommendedName>
        <fullName evidence="9">Ubiquitin-like domain-containing protein</fullName>
    </recommendedName>
</protein>
<dbReference type="GeneID" id="100632174"/>
<dbReference type="InterPro" id="IPR000626">
    <property type="entry name" value="Ubiquitin-like_dom"/>
</dbReference>
<dbReference type="InterPro" id="IPR029071">
    <property type="entry name" value="Ubiquitin-like_domsf"/>
</dbReference>
<evidence type="ECO:0000256" key="6">
    <source>
        <dbReference type="ARBA" id="ARBA00022737"/>
    </source>
</evidence>
<evidence type="ECO:0000313" key="10">
    <source>
        <dbReference type="EnsemblMetazoa" id="XP_019857074.1"/>
    </source>
</evidence>
<evidence type="ECO:0000256" key="3">
    <source>
        <dbReference type="ARBA" id="ARBA00008430"/>
    </source>
</evidence>
<proteinExistence type="inferred from homology"/>
<dbReference type="FunFam" id="3.10.20.90:FF:000469">
    <property type="entry name" value="Polyubiquitin-C"/>
    <property type="match status" value="1"/>
</dbReference>
<feature type="domain" description="Ubiquitin-like" evidence="9">
    <location>
        <begin position="92"/>
        <end position="167"/>
    </location>
</feature>
<keyword evidence="6" id="KW-0677">Repeat</keyword>
<evidence type="ECO:0000259" key="9">
    <source>
        <dbReference type="PROSITE" id="PS50053"/>
    </source>
</evidence>
<dbReference type="Proteomes" id="UP000007879">
    <property type="component" value="Unassembled WGS sequence"/>
</dbReference>
<dbReference type="InterPro" id="IPR019954">
    <property type="entry name" value="Ubiquitin_CS"/>
</dbReference>
<keyword evidence="11" id="KW-1185">Reference proteome</keyword>